<protein>
    <submittedName>
        <fullName evidence="1">Uncharacterized protein</fullName>
    </submittedName>
</protein>
<gene>
    <name evidence="1" type="ORF">QAD02_019936</name>
</gene>
<name>A0ACC2PKM0_9HYME</name>
<dbReference type="Proteomes" id="UP001239111">
    <property type="component" value="Chromosome 1"/>
</dbReference>
<evidence type="ECO:0000313" key="1">
    <source>
        <dbReference type="EMBL" id="KAJ8684144.1"/>
    </source>
</evidence>
<dbReference type="EMBL" id="CM056741">
    <property type="protein sequence ID" value="KAJ8684144.1"/>
    <property type="molecule type" value="Genomic_DNA"/>
</dbReference>
<keyword evidence="2" id="KW-1185">Reference proteome</keyword>
<sequence>MSSIHFVVHPLPGTDEQLNDRLKEVAEKINRYGFVTPPALSGLKTSVKRVVVGPSHIGLLTEDNRICRVAYTVLYDRLDLRKSEPNRNSGKSHSGNSTSTPSNSGSTSAGGGTGGGSGAGGGSGTAASGGGGGTGTGGSSRAGISRSRARIMRNSSAIRGGSSASSGTGTASAGSGGGASSGGGTSGRIGPPGVIMGASGAGSRPIVSVPAPFVPEDLISQAQVVLQGKSRNLIIRELQRTNLDVNLAVNNLLSRDDEEGDDAEDAADSYVPEDLISLLDGGFSNEHSVIIDADSMFSEDVFGYQGIRNRGSSSRRIGSDRDSERSSDRDRDRDSFSRWRDRQYYGPRRWLETALKDSWEKDPDIKKKELASQSPLWISEELEWWNERSDPAPRFVQIAALHSELIAVTATGQLYQWRWADAEPYKHPDNPNIHHPKTISLNLVNEKVVNMSGAAIRCSISTESGKVATWLDDLLGSVSSRLEHPAQAFTEFTLDKIVSLHTCALYTVAKLESGALYWWGVLPFAQRMKLWEKYKAKSKKHRPSAVVSSDITYGSHVCMKNSPIYQAGAIGFTVANGVPKVGQLLSAVWNLDAICRFKILPAGSFPLNPQPDKREPSGNQTPSTNNKTNHKETADRIDMPPPPSPASSTCSDTGSITTSHKRQKRMAPKSDGESDRKDEEDWHLKDVVFIEDVKTLPIGKVIKVDGCYVAVKFLSKDSKEKEKEPKDKDVTMEGTTEEPTKLLADCRLLRKDELVVIKSSMNSRAPDCFQRTPRRINVTESSNENLLSIAIDGQGIHGILRTGNKLSYVIYNLSTGRCVQDCYIPSDTSSFLGLNQYNINLNSVGENNDCSMLLRDGNNTIYPLAKDCADAIRDPNWLDLVPVLCIGASTVPIPNIPSMKNQVAVIALVFDNLLLMPRILRCDYDGVKQVFANLEQELKNNIAQIQTLLNERCDGNRNILHACISMCAPTSNKENDQGIEQDLVANTVDTNTAPIEEPIPTLSWPPEAFDNTSGEEDSLLGIGATSISMVNKSGSASSNTYIVDSAERRNNALLILKFLCETPALAPYLKELLSARDAQGQTPLMLAVSVRAYNAALVVLDTIQRIGKDAKDCSAMILPPDASPDLSPLFVTCCNDTCSFTWTGAEHINQDIFECRTCGLTGSLCCCTECARVCHKGHDCKLKHTSPTAYCDCWEKCKCKALIAGKQNARYDLLCRLVTSTDLATKINSRGESILLFLVQTVGRQSVEQRQFRSAPRQRSTSANRKNQSTEGISVESDMPDHDLEPPRFSRRALERLLNDWPAVQCTIMSGVNENTNDQLFGDQGQTCRQNGTALLDKFTHSLLVKCSAEMLDTLLTTLIRELQHESVERQEDAVVVARRFVRSVARIFVIFTIEMAPNTAKRRSASQASQPLMKCRRIFQALIKLAVEELCETADSLIAPVRLGVARPTAPFTLTSSAIEVINGSEELFSIEPLIPHSGVSVPTLDATLQAQQGNNNISMARDVSAVDEAEAGEEVPMDLDGDMSEQEESSAAVSTQPLGEVDGGHGSSAVEEAIGDGESDTELDLLVEAETESESDDNHSNQDAASVQRSVQTGATAGSDGGMNSILLYPEDESGESSQQEDDESEAGETDEQDTEEFQIGDEQLERRSGTSGHQHRNNLAPVSMQWAIRNRESSTRTAGLRVTGGNNLVFIDPSSLRRSTATTAVAAAQEPITMGTTASCLARAFGIVIRQIADLLAMMPDYKMVAPVLPRVLEVSVFDAINLQVYLESHLKPTWDWLLTVMDATEAQLRFGVSLTRSADPTHPEHPLNNAPSLSGSNFTGLLNSAALSLSLQNNPGRSARSGITAASNISTAQGSTRLTVGFTGVEASRSSRDRGDVHSARREFLSYCLSLMRAHNGEHRDSLPVLDVSALRHVAYVFDALVYYMRSLSEPLSPRGEPPKETPETPWNDQDENDNEEGEDDNLQSSVSMETDSVDYPELLNIPCASATPNTSTIAGSSSSGRGRKHPFLQRSDSTLCLGCPLLDPFDTPMTEALPLADQPHLLQPHSRREDLFGVPRQSSSGGTGILDGLPTRLGLSARNSEGQLNSATLILGQTAEQIARSYGTTDRKSGATPQPTSGDISRSNDKLKSTNQTSESNQTATSISEQQSDRAPIIISPSSQSMDSENSSGSTSNTGKSKEHCKAERSVIVRAGSSTATTTDSQTNPGSASAEGVTCTSQAGTQTQGLDEESIDPTASGSNKDTSAHETGETSNLTTDPTASLPSRAQMSSICTKISHNILLGRWRLSLDLFGRVFMEDVGLEAGSIVSELGGFPVKEAKFRRDMEKLRNSQQKDITLSKVERDRTQLLVQTIKELNTQYNLYNRRASNTPPLAVSRVKVTFKDEPGEGSGVARGFYTAIAEALLANEKLPNLEAAQIGAKYAQYNVLQKLKIRNSDRDLRRQNPRSSGKCRESRRALSFEARSFHPSISLETSSSSSGNSSSTAHPAPFGHPNNDHLTMHQQQLGDRLYPKVYSLRPAHAEKITGMLLEMNPAQLLMLLASEESLRQKVEEAYELIHSHNQDLASEALLDLDVFSLTERCSANKKKQLESSIIDDTEDNAPLFYAPGKRGFYTPRQGRASYERLNAFRNVGRLIGLCLLQNELCPIFLNRHVLKYILGRPIRFHDLAFFDSVIYESLRQLVVDTETKDSSNLFNLDLTFSIDLCPEEGGGSIELVPGGRDIEVTATNVYDYVRKYAEVRMIKVQEKALEAMREGVFDVLPEGALDGLTAEDLRLLLNGTGDINVSVLISYTSFNDESGESTDRLVKFKRWLWSIVEKMSHVERQDLVYFWTGSPALPASEDGFQPMPSVTIRPADDAHLPTANTCISRLYVPLYSSRHVLRHKLLLAIKTKNFGFV</sequence>
<proteinExistence type="predicted"/>
<organism evidence="1 2">
    <name type="scientific">Eretmocerus hayati</name>
    <dbReference type="NCBI Taxonomy" id="131215"/>
    <lineage>
        <taxon>Eukaryota</taxon>
        <taxon>Metazoa</taxon>
        <taxon>Ecdysozoa</taxon>
        <taxon>Arthropoda</taxon>
        <taxon>Hexapoda</taxon>
        <taxon>Insecta</taxon>
        <taxon>Pterygota</taxon>
        <taxon>Neoptera</taxon>
        <taxon>Endopterygota</taxon>
        <taxon>Hymenoptera</taxon>
        <taxon>Apocrita</taxon>
        <taxon>Proctotrupomorpha</taxon>
        <taxon>Chalcidoidea</taxon>
        <taxon>Aphelinidae</taxon>
        <taxon>Aphelininae</taxon>
        <taxon>Eretmocerus</taxon>
    </lineage>
</organism>
<accession>A0ACC2PKM0</accession>
<reference evidence="1" key="1">
    <citation type="submission" date="2023-04" db="EMBL/GenBank/DDBJ databases">
        <title>A chromosome-level genome assembly of the parasitoid wasp Eretmocerus hayati.</title>
        <authorList>
            <person name="Zhong Y."/>
            <person name="Liu S."/>
            <person name="Liu Y."/>
        </authorList>
    </citation>
    <scope>NUCLEOTIDE SEQUENCE</scope>
    <source>
        <strain evidence="1">ZJU_SS_LIU_2023</strain>
    </source>
</reference>
<comment type="caution">
    <text evidence="1">The sequence shown here is derived from an EMBL/GenBank/DDBJ whole genome shotgun (WGS) entry which is preliminary data.</text>
</comment>
<evidence type="ECO:0000313" key="2">
    <source>
        <dbReference type="Proteomes" id="UP001239111"/>
    </source>
</evidence>